<dbReference type="GO" id="GO:1990904">
    <property type="term" value="C:ribonucleoprotein complex"/>
    <property type="evidence" value="ECO:0007669"/>
    <property type="project" value="UniProtKB-KW"/>
</dbReference>
<evidence type="ECO:0000256" key="5">
    <source>
        <dbReference type="SAM" id="MobiDB-lite"/>
    </source>
</evidence>
<reference evidence="6 7" key="1">
    <citation type="journal article" date="2018" name="Cell">
        <title>The Chara Genome: Secondary Complexity and Implications for Plant Terrestrialization.</title>
        <authorList>
            <person name="Nishiyama T."/>
            <person name="Sakayama H."/>
            <person name="Vries J.D."/>
            <person name="Buschmann H."/>
            <person name="Saint-Marcoux D."/>
            <person name="Ullrich K.K."/>
            <person name="Haas F.B."/>
            <person name="Vanderstraeten L."/>
            <person name="Becker D."/>
            <person name="Lang D."/>
            <person name="Vosolsobe S."/>
            <person name="Rombauts S."/>
            <person name="Wilhelmsson P.K.I."/>
            <person name="Janitza P."/>
            <person name="Kern R."/>
            <person name="Heyl A."/>
            <person name="Rumpler F."/>
            <person name="Villalobos L.I.A.C."/>
            <person name="Clay J.M."/>
            <person name="Skokan R."/>
            <person name="Toyoda A."/>
            <person name="Suzuki Y."/>
            <person name="Kagoshima H."/>
            <person name="Schijlen E."/>
            <person name="Tajeshwar N."/>
            <person name="Catarino B."/>
            <person name="Hetherington A.J."/>
            <person name="Saltykova A."/>
            <person name="Bonnot C."/>
            <person name="Breuninger H."/>
            <person name="Symeonidi A."/>
            <person name="Radhakrishnan G.V."/>
            <person name="Van Nieuwerburgh F."/>
            <person name="Deforce D."/>
            <person name="Chang C."/>
            <person name="Karol K.G."/>
            <person name="Hedrich R."/>
            <person name="Ulvskov P."/>
            <person name="Glockner G."/>
            <person name="Delwiche C.F."/>
            <person name="Petrasek J."/>
            <person name="Van de Peer Y."/>
            <person name="Friml J."/>
            <person name="Beilby M."/>
            <person name="Dolan L."/>
            <person name="Kohara Y."/>
            <person name="Sugano S."/>
            <person name="Fujiyama A."/>
            <person name="Delaux P.-M."/>
            <person name="Quint M."/>
            <person name="TheiBen G."/>
            <person name="Hagemann M."/>
            <person name="Harholt J."/>
            <person name="Dunand C."/>
            <person name="Zachgo S."/>
            <person name="Langdale J."/>
            <person name="Maumus F."/>
            <person name="Straeten D.V.D."/>
            <person name="Gould S.B."/>
            <person name="Rensing S.A."/>
        </authorList>
    </citation>
    <scope>NUCLEOTIDE SEQUENCE [LARGE SCALE GENOMIC DNA]</scope>
    <source>
        <strain evidence="6 7">S276</strain>
    </source>
</reference>
<dbReference type="Pfam" id="PF01781">
    <property type="entry name" value="Ribosomal_L38e"/>
    <property type="match status" value="1"/>
</dbReference>
<feature type="compositionally biased region" description="Acidic residues" evidence="5">
    <location>
        <begin position="16"/>
        <end position="31"/>
    </location>
</feature>
<dbReference type="EMBL" id="BFEA01000074">
    <property type="protein sequence ID" value="GBG66443.1"/>
    <property type="molecule type" value="Genomic_DNA"/>
</dbReference>
<protein>
    <submittedName>
        <fullName evidence="6">Uncharacterized protein</fullName>
    </submittedName>
</protein>
<keyword evidence="3 4" id="KW-0687">Ribonucleoprotein</keyword>
<dbReference type="Proteomes" id="UP000265515">
    <property type="component" value="Unassembled WGS sequence"/>
</dbReference>
<dbReference type="GO" id="GO:0003735">
    <property type="term" value="F:structural constituent of ribosome"/>
    <property type="evidence" value="ECO:0007669"/>
    <property type="project" value="InterPro"/>
</dbReference>
<dbReference type="Gramene" id="GBG66443">
    <property type="protein sequence ID" value="GBG66443"/>
    <property type="gene ID" value="CBR_g61486"/>
</dbReference>
<evidence type="ECO:0000313" key="6">
    <source>
        <dbReference type="EMBL" id="GBG66443.1"/>
    </source>
</evidence>
<feature type="compositionally biased region" description="Basic and acidic residues" evidence="5">
    <location>
        <begin position="32"/>
        <end position="43"/>
    </location>
</feature>
<dbReference type="InterPro" id="IPR038464">
    <property type="entry name" value="Ribosomal_eL38_sf"/>
</dbReference>
<evidence type="ECO:0000256" key="3">
    <source>
        <dbReference type="ARBA" id="ARBA00023274"/>
    </source>
</evidence>
<proteinExistence type="inferred from homology"/>
<dbReference type="GO" id="GO:0006412">
    <property type="term" value="P:translation"/>
    <property type="evidence" value="ECO:0007669"/>
    <property type="project" value="InterPro"/>
</dbReference>
<keyword evidence="7" id="KW-1185">Reference proteome</keyword>
<dbReference type="GO" id="GO:0005840">
    <property type="term" value="C:ribosome"/>
    <property type="evidence" value="ECO:0007669"/>
    <property type="project" value="UniProtKB-KW"/>
</dbReference>
<evidence type="ECO:0000256" key="4">
    <source>
        <dbReference type="RuleBase" id="RU003445"/>
    </source>
</evidence>
<comment type="similarity">
    <text evidence="1 4">Belongs to the eukaryotic ribosomal protein eL38 family.</text>
</comment>
<keyword evidence="2 4" id="KW-0689">Ribosomal protein</keyword>
<accession>A0A388K925</accession>
<dbReference type="AlphaFoldDB" id="A0A388K925"/>
<comment type="caution">
    <text evidence="6">The sequence shown here is derived from an EMBL/GenBank/DDBJ whole genome shotgun (WGS) entry which is preliminary data.</text>
</comment>
<feature type="region of interest" description="Disordered" evidence="5">
    <location>
        <begin position="1"/>
        <end position="45"/>
    </location>
</feature>
<dbReference type="Gene3D" id="3.30.720.90">
    <property type="match status" value="1"/>
</dbReference>
<organism evidence="6 7">
    <name type="scientific">Chara braunii</name>
    <name type="common">Braun's stonewort</name>
    <dbReference type="NCBI Taxonomy" id="69332"/>
    <lineage>
        <taxon>Eukaryota</taxon>
        <taxon>Viridiplantae</taxon>
        <taxon>Streptophyta</taxon>
        <taxon>Charophyceae</taxon>
        <taxon>Charales</taxon>
        <taxon>Characeae</taxon>
        <taxon>Chara</taxon>
    </lineage>
</organism>
<evidence type="ECO:0000313" key="7">
    <source>
        <dbReference type="Proteomes" id="UP000265515"/>
    </source>
</evidence>
<sequence>MRKGRRRGGMGGGGDKEDEEGQEEEEEEEEEETKRRREEETWRMRKGRRSKIIGIVISSFSHPPLTLIPPPRSRLRSTRRLVSTSAAMPKHIHEIKDFLLTSRCKDARSVKIRQEIRQDPSRSVKRSVKIR</sequence>
<name>A0A388K925_CHABU</name>
<dbReference type="InterPro" id="IPR002675">
    <property type="entry name" value="Ribosomal_eL38"/>
</dbReference>
<gene>
    <name evidence="6" type="ORF">CBR_g61486</name>
</gene>
<evidence type="ECO:0000256" key="2">
    <source>
        <dbReference type="ARBA" id="ARBA00022980"/>
    </source>
</evidence>
<evidence type="ECO:0000256" key="1">
    <source>
        <dbReference type="ARBA" id="ARBA00007803"/>
    </source>
</evidence>